<organism evidence="1">
    <name type="scientific">Brachypodium distachyon</name>
    <name type="common">Purple false brome</name>
    <name type="synonym">Trachynia distachya</name>
    <dbReference type="NCBI Taxonomy" id="15368"/>
    <lineage>
        <taxon>Eukaryota</taxon>
        <taxon>Viridiplantae</taxon>
        <taxon>Streptophyta</taxon>
        <taxon>Embryophyta</taxon>
        <taxon>Tracheophyta</taxon>
        <taxon>Spermatophyta</taxon>
        <taxon>Magnoliopsida</taxon>
        <taxon>Liliopsida</taxon>
        <taxon>Poales</taxon>
        <taxon>Poaceae</taxon>
        <taxon>BOP clade</taxon>
        <taxon>Pooideae</taxon>
        <taxon>Stipodae</taxon>
        <taxon>Brachypodieae</taxon>
        <taxon>Brachypodium</taxon>
    </lineage>
</organism>
<dbReference type="Gramene" id="PNT65795">
    <property type="protein sequence ID" value="PNT65795"/>
    <property type="gene ID" value="BRADI_3g02806v3"/>
</dbReference>
<reference evidence="2" key="3">
    <citation type="submission" date="2018-08" db="UniProtKB">
        <authorList>
            <consortium name="EnsemblPlants"/>
        </authorList>
    </citation>
    <scope>IDENTIFICATION</scope>
    <source>
        <strain evidence="2">cv. Bd21</strain>
    </source>
</reference>
<accession>A0A2K2CUV1</accession>
<dbReference type="InParanoid" id="A0A2K2CUV1"/>
<sequence>MVGASGSGCDSRGEPVVSSCAVPASPGQVPRLQSLQAPAGAHHEKSLKMLPPASHGPSLNSDGWMVFGAAVNSLPIWASSAGCVGWLLTLGKFILEQDIGFAVACQYCFGTTNILPIFFDFLGPNKRGFFFVLKRKRRPDQFDNQDFDGAKLFLRFLEYLVSAIWSPEF</sequence>
<gene>
    <name evidence="1" type="ORF">BRADI_3g02806v3</name>
</gene>
<proteinExistence type="predicted"/>
<reference evidence="1" key="2">
    <citation type="submission" date="2017-06" db="EMBL/GenBank/DDBJ databases">
        <title>WGS assembly of Brachypodium distachyon.</title>
        <authorList>
            <consortium name="The International Brachypodium Initiative"/>
            <person name="Lucas S."/>
            <person name="Harmon-Smith M."/>
            <person name="Lail K."/>
            <person name="Tice H."/>
            <person name="Grimwood J."/>
            <person name="Bruce D."/>
            <person name="Barry K."/>
            <person name="Shu S."/>
            <person name="Lindquist E."/>
            <person name="Wang M."/>
            <person name="Pitluck S."/>
            <person name="Vogel J.P."/>
            <person name="Garvin D.F."/>
            <person name="Mockler T.C."/>
            <person name="Schmutz J."/>
            <person name="Rokhsar D."/>
            <person name="Bevan M.W."/>
        </authorList>
    </citation>
    <scope>NUCLEOTIDE SEQUENCE</scope>
    <source>
        <strain evidence="1">Bd21</strain>
    </source>
</reference>
<dbReference type="Proteomes" id="UP000008810">
    <property type="component" value="Chromosome 3"/>
</dbReference>
<evidence type="ECO:0000313" key="1">
    <source>
        <dbReference type="EMBL" id="PNT65795.1"/>
    </source>
</evidence>
<dbReference type="EMBL" id="CM000882">
    <property type="protein sequence ID" value="PNT65795.1"/>
    <property type="molecule type" value="Genomic_DNA"/>
</dbReference>
<keyword evidence="3" id="KW-1185">Reference proteome</keyword>
<evidence type="ECO:0000313" key="2">
    <source>
        <dbReference type="EnsemblPlants" id="PNT65795"/>
    </source>
</evidence>
<reference evidence="1 2" key="1">
    <citation type="journal article" date="2010" name="Nature">
        <title>Genome sequencing and analysis of the model grass Brachypodium distachyon.</title>
        <authorList>
            <consortium name="International Brachypodium Initiative"/>
        </authorList>
    </citation>
    <scope>NUCLEOTIDE SEQUENCE [LARGE SCALE GENOMIC DNA]</scope>
    <source>
        <strain evidence="1 2">Bd21</strain>
    </source>
</reference>
<evidence type="ECO:0000313" key="3">
    <source>
        <dbReference type="Proteomes" id="UP000008810"/>
    </source>
</evidence>
<dbReference type="Gramene" id="PNT65796">
    <property type="protein sequence ID" value="PNT65796"/>
    <property type="gene ID" value="BRADI_3g02806v3"/>
</dbReference>
<name>A0A2K2CUV1_BRADI</name>
<protein>
    <submittedName>
        <fullName evidence="1 2">Uncharacterized protein</fullName>
    </submittedName>
</protein>
<dbReference type="AlphaFoldDB" id="A0A2K2CUV1"/>
<dbReference type="EMBL" id="CM000882">
    <property type="protein sequence ID" value="PNT65796.1"/>
    <property type="molecule type" value="Genomic_DNA"/>
</dbReference>
<dbReference type="EnsemblPlants" id="PNT65795">
    <property type="protein sequence ID" value="PNT65795"/>
    <property type="gene ID" value="BRADI_3g02806v3"/>
</dbReference>
<dbReference type="EnsemblPlants" id="PNT65796">
    <property type="protein sequence ID" value="PNT65796"/>
    <property type="gene ID" value="BRADI_3g02806v3"/>
</dbReference>